<accession>A0ABV5G8G0</accession>
<evidence type="ECO:0000256" key="1">
    <source>
        <dbReference type="SAM" id="MobiDB-lite"/>
    </source>
</evidence>
<organism evidence="2 3">
    <name type="scientific">Citricoccus parietis</name>
    <dbReference type="NCBI Taxonomy" id="592307"/>
    <lineage>
        <taxon>Bacteria</taxon>
        <taxon>Bacillati</taxon>
        <taxon>Actinomycetota</taxon>
        <taxon>Actinomycetes</taxon>
        <taxon>Micrococcales</taxon>
        <taxon>Micrococcaceae</taxon>
        <taxon>Citricoccus</taxon>
    </lineage>
</organism>
<gene>
    <name evidence="2" type="ORF">ACFFX0_30210</name>
</gene>
<keyword evidence="3" id="KW-1185">Reference proteome</keyword>
<proteinExistence type="predicted"/>
<feature type="region of interest" description="Disordered" evidence="1">
    <location>
        <begin position="23"/>
        <end position="80"/>
    </location>
</feature>
<sequence length="167" mass="17410">MAAHPGAGLAGCEGVLGRDHVHGAHQRSGAARQLRTVRGQGLSGHRPGEPIGLGQHRKPPTGTVLGRESSSQAHRVGHVAPPLGSTGVLLRELGERTRLASLDVHGQAGVDRGQVVRAGAGLSAEQLLHRCRVKGPDLHRRPVALRTVVHRGQQGLGRFPSGAFEAA</sequence>
<reference evidence="2 3" key="1">
    <citation type="submission" date="2024-09" db="EMBL/GenBank/DDBJ databases">
        <authorList>
            <person name="Sun Q."/>
            <person name="Mori K."/>
        </authorList>
    </citation>
    <scope>NUCLEOTIDE SEQUENCE [LARGE SCALE GENOMIC DNA]</scope>
    <source>
        <strain evidence="2 3">CCM 7609</strain>
    </source>
</reference>
<protein>
    <submittedName>
        <fullName evidence="2">Uncharacterized protein</fullName>
    </submittedName>
</protein>
<dbReference type="EMBL" id="JBHMFI010000023">
    <property type="protein sequence ID" value="MFB9075217.1"/>
    <property type="molecule type" value="Genomic_DNA"/>
</dbReference>
<evidence type="ECO:0000313" key="3">
    <source>
        <dbReference type="Proteomes" id="UP001589575"/>
    </source>
</evidence>
<name>A0ABV5G8G0_9MICC</name>
<comment type="caution">
    <text evidence="2">The sequence shown here is derived from an EMBL/GenBank/DDBJ whole genome shotgun (WGS) entry which is preliminary data.</text>
</comment>
<dbReference type="Proteomes" id="UP001589575">
    <property type="component" value="Unassembled WGS sequence"/>
</dbReference>
<evidence type="ECO:0000313" key="2">
    <source>
        <dbReference type="EMBL" id="MFB9075217.1"/>
    </source>
</evidence>